<dbReference type="EMBL" id="CP002331">
    <property type="protein sequence ID" value="ADU79945.1"/>
    <property type="molecule type" value="Genomic_DNA"/>
</dbReference>
<accession>E8QG33</accession>
<proteinExistence type="predicted"/>
<dbReference type="KEGG" id="hpn:HPIN_03545"/>
<reference evidence="2" key="1">
    <citation type="submission" date="2010-11" db="EMBL/GenBank/DDBJ databases">
        <title>Genome sequence of Helicobacter pylori strain India7.</title>
        <authorList>
            <person name="Kersulyte D."/>
            <person name="Mukhopadhyay A."/>
            <person name="Choudhury A."/>
            <person name="Nair G.B."/>
            <person name="Berg D.E."/>
        </authorList>
    </citation>
    <scope>NUCLEOTIDE SEQUENCE [LARGE SCALE GENOMIC DNA]</scope>
    <source>
        <strain evidence="2">India7</strain>
    </source>
</reference>
<dbReference type="Proteomes" id="UP000009059">
    <property type="component" value="Chromosome"/>
</dbReference>
<dbReference type="HOGENOM" id="CLU_3290644_0_0_7"/>
<protein>
    <submittedName>
        <fullName evidence="1">Uncharacterized protein</fullName>
    </submittedName>
</protein>
<evidence type="ECO:0000313" key="2">
    <source>
        <dbReference type="Proteomes" id="UP000009059"/>
    </source>
</evidence>
<evidence type="ECO:0000313" key="1">
    <source>
        <dbReference type="EMBL" id="ADU79945.1"/>
    </source>
</evidence>
<sequence>MAQLSLNPLFNALLLKGFVLIGCWCEMALCFKADFYINPP</sequence>
<organism evidence="1 2">
    <name type="scientific">Helicobacter pylori (strain India7)</name>
    <dbReference type="NCBI Taxonomy" id="907238"/>
    <lineage>
        <taxon>Bacteria</taxon>
        <taxon>Pseudomonadati</taxon>
        <taxon>Campylobacterota</taxon>
        <taxon>Epsilonproteobacteria</taxon>
        <taxon>Campylobacterales</taxon>
        <taxon>Helicobacteraceae</taxon>
        <taxon>Helicobacter</taxon>
    </lineage>
</organism>
<name>E8QG33_HELP7</name>
<gene>
    <name evidence="1" type="ordered locus">HPIN_03545</name>
</gene>
<dbReference type="AlphaFoldDB" id="E8QG33"/>
<dbReference type="PATRIC" id="fig|907238.3.peg.709"/>